<proteinExistence type="predicted"/>
<feature type="non-terminal residue" evidence="1">
    <location>
        <position position="1"/>
    </location>
</feature>
<sequence>ATRWISEFLGKPCRIIFKDPSYARAVVFRRPPPPGTCSVQPTTGFADEFPIVFFNQPTIDETNRRLAEHGTKVDHFTFRPSLVFDLAPSIAAAGDTELPPYDEESWGSFELITSSGESVEFCVTSHCERCSMLNIDRDTGTISKNYQPLKTLRTFRTPNLERPTKVCFGMQTVPTHPPDTIVSVGDRIKILGRCVHYSVKM</sequence>
<evidence type="ECO:0000313" key="1">
    <source>
        <dbReference type="EMBL" id="KAJ1673571.1"/>
    </source>
</evidence>
<accession>A0ACC1HE16</accession>
<dbReference type="EMBL" id="JAMZIH010006794">
    <property type="protein sequence ID" value="KAJ1673571.1"/>
    <property type="molecule type" value="Genomic_DNA"/>
</dbReference>
<protein>
    <submittedName>
        <fullName evidence="1">Uncharacterized protein</fullName>
    </submittedName>
</protein>
<name>A0ACC1HE16_9FUNG</name>
<evidence type="ECO:0000313" key="2">
    <source>
        <dbReference type="Proteomes" id="UP001145114"/>
    </source>
</evidence>
<organism evidence="1 2">
    <name type="scientific">Spiromyces aspiralis</name>
    <dbReference type="NCBI Taxonomy" id="68401"/>
    <lineage>
        <taxon>Eukaryota</taxon>
        <taxon>Fungi</taxon>
        <taxon>Fungi incertae sedis</taxon>
        <taxon>Zoopagomycota</taxon>
        <taxon>Kickxellomycotina</taxon>
        <taxon>Kickxellomycetes</taxon>
        <taxon>Kickxellales</taxon>
        <taxon>Kickxellaceae</taxon>
        <taxon>Spiromyces</taxon>
    </lineage>
</organism>
<reference evidence="1" key="1">
    <citation type="submission" date="2022-06" db="EMBL/GenBank/DDBJ databases">
        <title>Phylogenomic reconstructions and comparative analyses of Kickxellomycotina fungi.</title>
        <authorList>
            <person name="Reynolds N.K."/>
            <person name="Stajich J.E."/>
            <person name="Barry K."/>
            <person name="Grigoriev I.V."/>
            <person name="Crous P."/>
            <person name="Smith M.E."/>
        </authorList>
    </citation>
    <scope>NUCLEOTIDE SEQUENCE</scope>
    <source>
        <strain evidence="1">RSA 2271</strain>
    </source>
</reference>
<keyword evidence="2" id="KW-1185">Reference proteome</keyword>
<dbReference type="Proteomes" id="UP001145114">
    <property type="component" value="Unassembled WGS sequence"/>
</dbReference>
<gene>
    <name evidence="1" type="ORF">EV182_004976</name>
</gene>
<comment type="caution">
    <text evidence="1">The sequence shown here is derived from an EMBL/GenBank/DDBJ whole genome shotgun (WGS) entry which is preliminary data.</text>
</comment>